<keyword evidence="6 7" id="KW-0472">Membrane</keyword>
<keyword evidence="5 7" id="KW-1133">Transmembrane helix</keyword>
<dbReference type="InterPro" id="IPR023408">
    <property type="entry name" value="MscS_beta-dom_sf"/>
</dbReference>
<comment type="subcellular location">
    <subcellularLocation>
        <location evidence="1">Cell membrane</location>
        <topology evidence="1">Multi-pass membrane protein</topology>
    </subcellularLocation>
</comment>
<dbReference type="AlphaFoldDB" id="A0A7V2ZIK7"/>
<keyword evidence="3" id="KW-1003">Cell membrane</keyword>
<dbReference type="InterPro" id="IPR006685">
    <property type="entry name" value="MscS_channel_2nd"/>
</dbReference>
<dbReference type="InterPro" id="IPR045275">
    <property type="entry name" value="MscS_archaea/bacteria_type"/>
</dbReference>
<evidence type="ECO:0000256" key="7">
    <source>
        <dbReference type="SAM" id="Phobius"/>
    </source>
</evidence>
<comment type="similarity">
    <text evidence="2">Belongs to the MscS (TC 1.A.23) family.</text>
</comment>
<evidence type="ECO:0000259" key="10">
    <source>
        <dbReference type="Pfam" id="PF21088"/>
    </source>
</evidence>
<feature type="transmembrane region" description="Helical" evidence="7">
    <location>
        <begin position="160"/>
        <end position="179"/>
    </location>
</feature>
<comment type="caution">
    <text evidence="11">The sequence shown here is derived from an EMBL/GenBank/DDBJ whole genome shotgun (WGS) entry which is preliminary data.</text>
</comment>
<dbReference type="SUPFAM" id="SSF82861">
    <property type="entry name" value="Mechanosensitive channel protein MscS (YggB), transmembrane region"/>
    <property type="match status" value="1"/>
</dbReference>
<protein>
    <submittedName>
        <fullName evidence="11">Mechanosensitive ion channel family protein</fullName>
    </submittedName>
</protein>
<dbReference type="InterPro" id="IPR049278">
    <property type="entry name" value="MS_channel_C"/>
</dbReference>
<dbReference type="Pfam" id="PF21082">
    <property type="entry name" value="MS_channel_3rd"/>
    <property type="match status" value="1"/>
</dbReference>
<dbReference type="EMBL" id="DSUJ01000008">
    <property type="protein sequence ID" value="HFI90688.1"/>
    <property type="molecule type" value="Genomic_DNA"/>
</dbReference>
<dbReference type="SUPFAM" id="SSF50182">
    <property type="entry name" value="Sm-like ribonucleoproteins"/>
    <property type="match status" value="1"/>
</dbReference>
<evidence type="ECO:0000256" key="1">
    <source>
        <dbReference type="ARBA" id="ARBA00004651"/>
    </source>
</evidence>
<dbReference type="InterPro" id="IPR011014">
    <property type="entry name" value="MscS_channel_TM-2"/>
</dbReference>
<dbReference type="SUPFAM" id="SSF82689">
    <property type="entry name" value="Mechanosensitive channel protein MscS (YggB), C-terminal domain"/>
    <property type="match status" value="1"/>
</dbReference>
<evidence type="ECO:0000259" key="9">
    <source>
        <dbReference type="Pfam" id="PF21082"/>
    </source>
</evidence>
<feature type="domain" description="Mechanosensitive ion channel MscS C-terminal" evidence="9">
    <location>
        <begin position="281"/>
        <end position="363"/>
    </location>
</feature>
<reference evidence="11" key="1">
    <citation type="journal article" date="2020" name="mSystems">
        <title>Genome- and Community-Level Interaction Insights into Carbon Utilization and Element Cycling Functions of Hydrothermarchaeota in Hydrothermal Sediment.</title>
        <authorList>
            <person name="Zhou Z."/>
            <person name="Liu Y."/>
            <person name="Xu W."/>
            <person name="Pan J."/>
            <person name="Luo Z.H."/>
            <person name="Li M."/>
        </authorList>
    </citation>
    <scope>NUCLEOTIDE SEQUENCE [LARGE SCALE GENOMIC DNA]</scope>
    <source>
        <strain evidence="11">SpSt-479</strain>
    </source>
</reference>
<proteinExistence type="inferred from homology"/>
<gene>
    <name evidence="11" type="ORF">ENS31_04035</name>
</gene>
<feature type="transmembrane region" description="Helical" evidence="7">
    <location>
        <begin position="17"/>
        <end position="42"/>
    </location>
</feature>
<sequence length="375" mass="42570">MSAWIFNFLRDILKDDLLYRIILVAIIIFLSLFASKFLAFVLKKIIRPFVSKTKTDLDDKILEASGSAIYRLSFLAGIFLSVEVFKEGIKSESKFLPKPLIETYPFLDNLVVIIEALLFISLIIILLIVAFRYINVFLDWYSEKYDSTENRNLKGSLVPLLKKVSKIILFALAIVIVLAKFNVDVSAFVVSLGVGSLAIALAAQETLSNMISGFIIMTDRPFRIGDRIRYADNQVGDVVDIGIRSTKILDFDNNIVIIPNNEIVKSRLVNITYPNSLTRVIVDVGVAYGTDIKKVKEILLKIANEDPECSKQVPPDVFFINFGASSLDFRLVARTDDYRNAWAMQCRMREKIYEEFNKNNIEIPFQQVVVHQSKS</sequence>
<evidence type="ECO:0000256" key="5">
    <source>
        <dbReference type="ARBA" id="ARBA00022989"/>
    </source>
</evidence>
<organism evidence="11">
    <name type="scientific">Ignavibacterium album</name>
    <dbReference type="NCBI Taxonomy" id="591197"/>
    <lineage>
        <taxon>Bacteria</taxon>
        <taxon>Pseudomonadati</taxon>
        <taxon>Ignavibacteriota</taxon>
        <taxon>Ignavibacteria</taxon>
        <taxon>Ignavibacteriales</taxon>
        <taxon>Ignavibacteriaceae</taxon>
        <taxon>Ignavibacterium</taxon>
    </lineage>
</organism>
<dbReference type="Gene3D" id="1.10.287.1260">
    <property type="match status" value="1"/>
</dbReference>
<feature type="transmembrane region" description="Helical" evidence="7">
    <location>
        <begin position="109"/>
        <end position="134"/>
    </location>
</feature>
<dbReference type="Pfam" id="PF00924">
    <property type="entry name" value="MS_channel_2nd"/>
    <property type="match status" value="1"/>
</dbReference>
<evidence type="ECO:0000256" key="2">
    <source>
        <dbReference type="ARBA" id="ARBA00008017"/>
    </source>
</evidence>
<dbReference type="InterPro" id="IPR011066">
    <property type="entry name" value="MscS_channel_C_sf"/>
</dbReference>
<evidence type="ECO:0000256" key="6">
    <source>
        <dbReference type="ARBA" id="ARBA00023136"/>
    </source>
</evidence>
<feature type="domain" description="Mechanosensitive ion channel transmembrane helices 2/3" evidence="10">
    <location>
        <begin position="163"/>
        <end position="204"/>
    </location>
</feature>
<dbReference type="PANTHER" id="PTHR30221:SF1">
    <property type="entry name" value="SMALL-CONDUCTANCE MECHANOSENSITIVE CHANNEL"/>
    <property type="match status" value="1"/>
</dbReference>
<dbReference type="Gene3D" id="2.30.30.60">
    <property type="match status" value="1"/>
</dbReference>
<dbReference type="InterPro" id="IPR049142">
    <property type="entry name" value="MS_channel_1st"/>
</dbReference>
<dbReference type="PANTHER" id="PTHR30221">
    <property type="entry name" value="SMALL-CONDUCTANCE MECHANOSENSITIVE CHANNEL"/>
    <property type="match status" value="1"/>
</dbReference>
<name>A0A7V2ZIK7_9BACT</name>
<dbReference type="InterPro" id="IPR010920">
    <property type="entry name" value="LSM_dom_sf"/>
</dbReference>
<feature type="domain" description="Mechanosensitive ion channel MscS" evidence="8">
    <location>
        <begin position="206"/>
        <end position="272"/>
    </location>
</feature>
<accession>A0A7V2ZIK7</accession>
<dbReference type="GO" id="GO:0005886">
    <property type="term" value="C:plasma membrane"/>
    <property type="evidence" value="ECO:0007669"/>
    <property type="project" value="UniProtKB-SubCell"/>
</dbReference>
<feature type="transmembrane region" description="Helical" evidence="7">
    <location>
        <begin position="185"/>
        <end position="203"/>
    </location>
</feature>
<dbReference type="GO" id="GO:0008381">
    <property type="term" value="F:mechanosensitive monoatomic ion channel activity"/>
    <property type="evidence" value="ECO:0007669"/>
    <property type="project" value="InterPro"/>
</dbReference>
<evidence type="ECO:0000259" key="8">
    <source>
        <dbReference type="Pfam" id="PF00924"/>
    </source>
</evidence>
<keyword evidence="4 7" id="KW-0812">Transmembrane</keyword>
<evidence type="ECO:0000256" key="3">
    <source>
        <dbReference type="ARBA" id="ARBA00022475"/>
    </source>
</evidence>
<evidence type="ECO:0000256" key="4">
    <source>
        <dbReference type="ARBA" id="ARBA00022692"/>
    </source>
</evidence>
<dbReference type="Gene3D" id="3.30.70.100">
    <property type="match status" value="1"/>
</dbReference>
<dbReference type="Pfam" id="PF21088">
    <property type="entry name" value="MS_channel_1st"/>
    <property type="match status" value="1"/>
</dbReference>
<evidence type="ECO:0000313" key="11">
    <source>
        <dbReference type="EMBL" id="HFI90688.1"/>
    </source>
</evidence>